<dbReference type="PANTHER" id="PTHR36406">
    <property type="entry name" value="MEDIATOR OF RNA POLYMERASE II TRANSCRIPTION SUBUNIT 30"/>
    <property type="match status" value="1"/>
</dbReference>
<protein>
    <recommendedName>
        <fullName evidence="3">Mediator of RNA polymerase II transcription subunit 30</fullName>
    </recommendedName>
</protein>
<reference evidence="1" key="1">
    <citation type="journal article" date="2017" name="Nature">
        <title>The genome of Chenopodium quinoa.</title>
        <authorList>
            <person name="Jarvis D.E."/>
            <person name="Ho Y.S."/>
            <person name="Lightfoot D.J."/>
            <person name="Schmoeckel S.M."/>
            <person name="Li B."/>
            <person name="Borm T.J.A."/>
            <person name="Ohyanagi H."/>
            <person name="Mineta K."/>
            <person name="Michell C.T."/>
            <person name="Saber N."/>
            <person name="Kharbatia N.M."/>
            <person name="Rupper R.R."/>
            <person name="Sharp A.R."/>
            <person name="Dally N."/>
            <person name="Boughton B.A."/>
            <person name="Woo Y.H."/>
            <person name="Gao G."/>
            <person name="Schijlen E.G.W.M."/>
            <person name="Guo X."/>
            <person name="Momin A.A."/>
            <person name="Negrao S."/>
            <person name="Al-Babili S."/>
            <person name="Gehring C."/>
            <person name="Roessner U."/>
            <person name="Jung C."/>
            <person name="Murphy K."/>
            <person name="Arold S.T."/>
            <person name="Gojobori T."/>
            <person name="van der Linden C.G."/>
            <person name="van Loo E.N."/>
            <person name="Jellen E.N."/>
            <person name="Maughan P.J."/>
            <person name="Tester M."/>
        </authorList>
    </citation>
    <scope>NUCLEOTIDE SEQUENCE [LARGE SCALE GENOMIC DNA]</scope>
    <source>
        <strain evidence="1">cv. PI 614886</strain>
    </source>
</reference>
<name>A0A803KSK9_CHEQI</name>
<dbReference type="OMA" id="FFRCKPE"/>
<accession>A0A803KSK9</accession>
<sequence>MEDQVMTDETVKSAKELAAEGQKHLEETVEAAFQILSAMNDELCNPTLWSTTTSSPVAIPDTSTAATITANGHSEGSNGDVSLDSAHHFDMGGGALEEARLRYKSSVASLRAVLNALPQGNKEDMDGSASVEDEAEIGKLEEQVSSLKTDLANKNKHLKHLIDQFRDLITDISTWQSPCSVAR</sequence>
<dbReference type="InterPro" id="IPR034568">
    <property type="entry name" value="MED30"/>
</dbReference>
<proteinExistence type="predicted"/>
<dbReference type="PANTHER" id="PTHR36406:SF2">
    <property type="entry name" value="MEDIATOR OF RNA POLYMERASE II TRANSCRIPTION SUBUNIT 30"/>
    <property type="match status" value="1"/>
</dbReference>
<dbReference type="AlphaFoldDB" id="A0A803KSK9"/>
<dbReference type="RefSeq" id="XP_021752114.1">
    <property type="nucleotide sequence ID" value="XM_021896422.1"/>
</dbReference>
<dbReference type="Proteomes" id="UP000596660">
    <property type="component" value="Unplaced"/>
</dbReference>
<dbReference type="OrthoDB" id="532289at2759"/>
<dbReference type="GeneID" id="110717664"/>
<evidence type="ECO:0000313" key="1">
    <source>
        <dbReference type="EnsemblPlants" id="AUR62002017-RA:cds"/>
    </source>
</evidence>
<dbReference type="SMR" id="A0A803KSK9"/>
<reference evidence="1" key="2">
    <citation type="submission" date="2021-03" db="UniProtKB">
        <authorList>
            <consortium name="EnsemblPlants"/>
        </authorList>
    </citation>
    <scope>IDENTIFICATION</scope>
</reference>
<evidence type="ECO:0008006" key="3">
    <source>
        <dbReference type="Google" id="ProtNLM"/>
    </source>
</evidence>
<dbReference type="GO" id="GO:0016592">
    <property type="term" value="C:mediator complex"/>
    <property type="evidence" value="ECO:0007669"/>
    <property type="project" value="InterPro"/>
</dbReference>
<evidence type="ECO:0000313" key="2">
    <source>
        <dbReference type="Proteomes" id="UP000596660"/>
    </source>
</evidence>
<organism evidence="1 2">
    <name type="scientific">Chenopodium quinoa</name>
    <name type="common">Quinoa</name>
    <dbReference type="NCBI Taxonomy" id="63459"/>
    <lineage>
        <taxon>Eukaryota</taxon>
        <taxon>Viridiplantae</taxon>
        <taxon>Streptophyta</taxon>
        <taxon>Embryophyta</taxon>
        <taxon>Tracheophyta</taxon>
        <taxon>Spermatophyta</taxon>
        <taxon>Magnoliopsida</taxon>
        <taxon>eudicotyledons</taxon>
        <taxon>Gunneridae</taxon>
        <taxon>Pentapetalae</taxon>
        <taxon>Caryophyllales</taxon>
        <taxon>Chenopodiaceae</taxon>
        <taxon>Chenopodioideae</taxon>
        <taxon>Atripliceae</taxon>
        <taxon>Chenopodium</taxon>
    </lineage>
</organism>
<gene>
    <name evidence="1" type="primary">LOC110717664</name>
</gene>
<dbReference type="KEGG" id="cqi:110717664"/>
<keyword evidence="2" id="KW-1185">Reference proteome</keyword>
<dbReference type="Gramene" id="AUR62002017-RA">
    <property type="protein sequence ID" value="AUR62002017-RA:cds"/>
    <property type="gene ID" value="AUR62002017"/>
</dbReference>
<dbReference type="EnsemblPlants" id="AUR62002017-RA">
    <property type="protein sequence ID" value="AUR62002017-RA:cds"/>
    <property type="gene ID" value="AUR62002017"/>
</dbReference>